<dbReference type="InterPro" id="IPR058601">
    <property type="entry name" value="Phage_phiTE_015-like"/>
</dbReference>
<accession>A0ABU8DM50</accession>
<proteinExistence type="predicted"/>
<evidence type="ECO:0000313" key="2">
    <source>
        <dbReference type="Proteomes" id="UP001306592"/>
    </source>
</evidence>
<name>A0ABU8DM50_ERWAP</name>
<reference evidence="1 2" key="1">
    <citation type="submission" date="2024-02" db="EMBL/GenBank/DDBJ databases">
        <title>First report Erwinia aphidicola in onion in Chile.</title>
        <authorList>
            <person name="Valenzuela M."/>
            <person name="Pena M."/>
            <person name="Dutta B."/>
        </authorList>
    </citation>
    <scope>NUCLEOTIDE SEQUENCE [LARGE SCALE GENOMIC DNA]</scope>
    <source>
        <strain evidence="1 2">QCJ3A</strain>
    </source>
</reference>
<gene>
    <name evidence="1" type="ORF">V8N49_23520</name>
</gene>
<evidence type="ECO:0008006" key="3">
    <source>
        <dbReference type="Google" id="ProtNLM"/>
    </source>
</evidence>
<dbReference type="EMBL" id="JBANEI010000035">
    <property type="protein sequence ID" value="MEI2684587.1"/>
    <property type="molecule type" value="Genomic_DNA"/>
</dbReference>
<dbReference type="RefSeq" id="WP_336204417.1">
    <property type="nucleotide sequence ID" value="NZ_JBANEI010000035.1"/>
</dbReference>
<keyword evidence="2" id="KW-1185">Reference proteome</keyword>
<organism evidence="1 2">
    <name type="scientific">Erwinia aphidicola</name>
    <dbReference type="NCBI Taxonomy" id="68334"/>
    <lineage>
        <taxon>Bacteria</taxon>
        <taxon>Pseudomonadati</taxon>
        <taxon>Pseudomonadota</taxon>
        <taxon>Gammaproteobacteria</taxon>
        <taxon>Enterobacterales</taxon>
        <taxon>Erwiniaceae</taxon>
        <taxon>Erwinia</taxon>
    </lineage>
</organism>
<dbReference type="Pfam" id="PF26207">
    <property type="entry name" value="Phage_phiTE_015"/>
    <property type="match status" value="1"/>
</dbReference>
<protein>
    <recommendedName>
        <fullName evidence="3">Phage protein</fullName>
    </recommendedName>
</protein>
<dbReference type="Proteomes" id="UP001306592">
    <property type="component" value="Unassembled WGS sequence"/>
</dbReference>
<comment type="caution">
    <text evidence="1">The sequence shown here is derived from an EMBL/GenBank/DDBJ whole genome shotgun (WGS) entry which is preliminary data.</text>
</comment>
<evidence type="ECO:0000313" key="1">
    <source>
        <dbReference type="EMBL" id="MEI2684587.1"/>
    </source>
</evidence>
<sequence length="107" mass="12037">MDSRAQFEAWLRDTNPALYELAYCWDEEEDEVVYSAKATVLDLRTGWDAAWQASRAAIEIEPPKFIDSREALKMGRMVDYSNGFGDAMDAYEVSIKSVGISIKGESS</sequence>